<dbReference type="Proteomes" id="UP001500552">
    <property type="component" value="Unassembled WGS sequence"/>
</dbReference>
<evidence type="ECO:0000256" key="2">
    <source>
        <dbReference type="ARBA" id="ARBA00022723"/>
    </source>
</evidence>
<dbReference type="RefSeq" id="WP_345160007.1">
    <property type="nucleotide sequence ID" value="NZ_BAABHC010000016.1"/>
</dbReference>
<feature type="binding site" evidence="4">
    <location>
        <position position="73"/>
    </location>
    <ligand>
        <name>Zn(2+)</name>
        <dbReference type="ChEBI" id="CHEBI:29105"/>
    </ligand>
</feature>
<dbReference type="InterPro" id="IPR000688">
    <property type="entry name" value="HypA/HybF"/>
</dbReference>
<organism evidence="5 6">
    <name type="scientific">Pontibacter saemangeumensis</name>
    <dbReference type="NCBI Taxonomy" id="1084525"/>
    <lineage>
        <taxon>Bacteria</taxon>
        <taxon>Pseudomonadati</taxon>
        <taxon>Bacteroidota</taxon>
        <taxon>Cytophagia</taxon>
        <taxon>Cytophagales</taxon>
        <taxon>Hymenobacteraceae</taxon>
        <taxon>Pontibacter</taxon>
    </lineage>
</organism>
<evidence type="ECO:0000313" key="5">
    <source>
        <dbReference type="EMBL" id="GAA4435939.1"/>
    </source>
</evidence>
<keyword evidence="2 4" id="KW-0479">Metal-binding</keyword>
<evidence type="ECO:0000256" key="4">
    <source>
        <dbReference type="HAMAP-Rule" id="MF_00213"/>
    </source>
</evidence>
<dbReference type="Gene3D" id="3.30.2320.80">
    <property type="match status" value="1"/>
</dbReference>
<feature type="binding site" evidence="4">
    <location>
        <position position="92"/>
    </location>
    <ligand>
        <name>Zn(2+)</name>
        <dbReference type="ChEBI" id="CHEBI:29105"/>
    </ligand>
</feature>
<feature type="binding site" evidence="4">
    <location>
        <position position="2"/>
    </location>
    <ligand>
        <name>Ni(2+)</name>
        <dbReference type="ChEBI" id="CHEBI:49786"/>
    </ligand>
</feature>
<dbReference type="PANTHER" id="PTHR34535">
    <property type="entry name" value="HYDROGENASE MATURATION FACTOR HYPA"/>
    <property type="match status" value="1"/>
</dbReference>
<evidence type="ECO:0000256" key="1">
    <source>
        <dbReference type="ARBA" id="ARBA00022596"/>
    </source>
</evidence>
<feature type="binding site" evidence="4">
    <location>
        <position position="89"/>
    </location>
    <ligand>
        <name>Zn(2+)</name>
        <dbReference type="ChEBI" id="CHEBI:29105"/>
    </ligand>
</feature>
<reference evidence="6" key="1">
    <citation type="journal article" date="2019" name="Int. J. Syst. Evol. Microbiol.">
        <title>The Global Catalogue of Microorganisms (GCM) 10K type strain sequencing project: providing services to taxonomists for standard genome sequencing and annotation.</title>
        <authorList>
            <consortium name="The Broad Institute Genomics Platform"/>
            <consortium name="The Broad Institute Genome Sequencing Center for Infectious Disease"/>
            <person name="Wu L."/>
            <person name="Ma J."/>
        </authorList>
    </citation>
    <scope>NUCLEOTIDE SEQUENCE [LARGE SCALE GENOMIC DNA]</scope>
    <source>
        <strain evidence="6">JCM 17926</strain>
    </source>
</reference>
<dbReference type="EMBL" id="BAABHC010000016">
    <property type="protein sequence ID" value="GAA4435939.1"/>
    <property type="molecule type" value="Genomic_DNA"/>
</dbReference>
<keyword evidence="1 4" id="KW-0533">Nickel</keyword>
<accession>A0ABP8LW05</accession>
<comment type="similarity">
    <text evidence="4">Belongs to the HypA/HybF family.</text>
</comment>
<evidence type="ECO:0000313" key="6">
    <source>
        <dbReference type="Proteomes" id="UP001500552"/>
    </source>
</evidence>
<sequence>MHEFYIALSIVETAELEVKKAGGNLVEEIVLEIGDLAGVEEEALEYAWEEAVKQTILEKARCTIEKKSGIARCLNCQQEFTLSFAYDICPSCNGFRKELLQGKEIRIRSLTILYN</sequence>
<gene>
    <name evidence="4 5" type="primary">hypA</name>
    <name evidence="5" type="ORF">GCM10023188_28420</name>
</gene>
<feature type="binding site" evidence="4">
    <location>
        <position position="76"/>
    </location>
    <ligand>
        <name>Zn(2+)</name>
        <dbReference type="ChEBI" id="CHEBI:29105"/>
    </ligand>
</feature>
<keyword evidence="6" id="KW-1185">Reference proteome</keyword>
<dbReference type="Pfam" id="PF01155">
    <property type="entry name" value="HypA"/>
    <property type="match status" value="1"/>
</dbReference>
<dbReference type="HAMAP" id="MF_00213">
    <property type="entry name" value="HypA_HybF"/>
    <property type="match status" value="1"/>
</dbReference>
<dbReference type="PANTHER" id="PTHR34535:SF3">
    <property type="entry name" value="HYDROGENASE MATURATION FACTOR HYPA"/>
    <property type="match status" value="1"/>
</dbReference>
<keyword evidence="3 4" id="KW-0862">Zinc</keyword>
<name>A0ABP8LW05_9BACT</name>
<protein>
    <recommendedName>
        <fullName evidence="4">Hydrogenase maturation factor HypA</fullName>
    </recommendedName>
</protein>
<dbReference type="PIRSF" id="PIRSF004761">
    <property type="entry name" value="Hydrgn_mat_HypA"/>
    <property type="match status" value="1"/>
</dbReference>
<comment type="function">
    <text evidence="4">Involved in the maturation of [NiFe] hydrogenases. Required for nickel insertion into the metal center of the hydrogenase.</text>
</comment>
<proteinExistence type="inferred from homology"/>
<evidence type="ECO:0000256" key="3">
    <source>
        <dbReference type="ARBA" id="ARBA00022833"/>
    </source>
</evidence>
<comment type="caution">
    <text evidence="5">The sequence shown here is derived from an EMBL/GenBank/DDBJ whole genome shotgun (WGS) entry which is preliminary data.</text>
</comment>